<feature type="transmembrane region" description="Helical" evidence="2">
    <location>
        <begin position="30"/>
        <end position="50"/>
    </location>
</feature>
<feature type="region of interest" description="Disordered" evidence="1">
    <location>
        <begin position="63"/>
        <end position="94"/>
    </location>
</feature>
<keyword evidence="2" id="KW-1133">Transmembrane helix</keyword>
<feature type="compositionally biased region" description="Gly residues" evidence="1">
    <location>
        <begin position="63"/>
        <end position="76"/>
    </location>
</feature>
<dbReference type="EMBL" id="JBHSQQ010000054">
    <property type="protein sequence ID" value="MFC5942213.1"/>
    <property type="molecule type" value="Genomic_DNA"/>
</dbReference>
<sequence length="94" mass="8667">MSGLLGAVPPEGRELLAGATRAAAVGGVRASFAVAAGVGIGAGLLVLALLRAGVGGRILGAGAGGDRPGDGAGGNKPGAAGVGSSRDRRTPVSP</sequence>
<keyword evidence="2" id="KW-0812">Transmembrane</keyword>
<evidence type="ECO:0000256" key="1">
    <source>
        <dbReference type="SAM" id="MobiDB-lite"/>
    </source>
</evidence>
<keyword evidence="2" id="KW-0472">Membrane</keyword>
<keyword evidence="4" id="KW-1185">Reference proteome</keyword>
<evidence type="ECO:0000256" key="2">
    <source>
        <dbReference type="SAM" id="Phobius"/>
    </source>
</evidence>
<proteinExistence type="predicted"/>
<dbReference type="Proteomes" id="UP001596207">
    <property type="component" value="Unassembled WGS sequence"/>
</dbReference>
<gene>
    <name evidence="3" type="ORF">ACFPZ4_12095</name>
</gene>
<name>A0ABW1HNS0_9ACTN</name>
<dbReference type="RefSeq" id="WP_377536540.1">
    <property type="nucleotide sequence ID" value="NZ_JBHSQQ010000054.1"/>
</dbReference>
<comment type="caution">
    <text evidence="3">The sequence shown here is derived from an EMBL/GenBank/DDBJ whole genome shotgun (WGS) entry which is preliminary data.</text>
</comment>
<organism evidence="3 4">
    <name type="scientific">Micromonospora harpali</name>
    <dbReference type="NCBI Taxonomy" id="1490225"/>
    <lineage>
        <taxon>Bacteria</taxon>
        <taxon>Bacillati</taxon>
        <taxon>Actinomycetota</taxon>
        <taxon>Actinomycetes</taxon>
        <taxon>Micromonosporales</taxon>
        <taxon>Micromonosporaceae</taxon>
        <taxon>Micromonospora</taxon>
    </lineage>
</organism>
<evidence type="ECO:0000313" key="4">
    <source>
        <dbReference type="Proteomes" id="UP001596207"/>
    </source>
</evidence>
<reference evidence="4" key="1">
    <citation type="journal article" date="2019" name="Int. J. Syst. Evol. Microbiol.">
        <title>The Global Catalogue of Microorganisms (GCM) 10K type strain sequencing project: providing services to taxonomists for standard genome sequencing and annotation.</title>
        <authorList>
            <consortium name="The Broad Institute Genomics Platform"/>
            <consortium name="The Broad Institute Genome Sequencing Center for Infectious Disease"/>
            <person name="Wu L."/>
            <person name="Ma J."/>
        </authorList>
    </citation>
    <scope>NUCLEOTIDE SEQUENCE [LARGE SCALE GENOMIC DNA]</scope>
    <source>
        <strain evidence="4">CGMCC 4.7173</strain>
    </source>
</reference>
<accession>A0ABW1HNS0</accession>
<protein>
    <submittedName>
        <fullName evidence="3">Uncharacterized protein</fullName>
    </submittedName>
</protein>
<evidence type="ECO:0000313" key="3">
    <source>
        <dbReference type="EMBL" id="MFC5942213.1"/>
    </source>
</evidence>
<feature type="compositionally biased region" description="Basic and acidic residues" evidence="1">
    <location>
        <begin position="85"/>
        <end position="94"/>
    </location>
</feature>